<dbReference type="Proteomes" id="UP001331761">
    <property type="component" value="Unassembled WGS sequence"/>
</dbReference>
<dbReference type="InterPro" id="IPR055352">
    <property type="entry name" value="CCD_aECM"/>
</dbReference>
<evidence type="ECO:0000259" key="1">
    <source>
        <dbReference type="Pfam" id="PF23626"/>
    </source>
</evidence>
<feature type="domain" description="aECM cysteine-cradle" evidence="1">
    <location>
        <begin position="73"/>
        <end position="124"/>
    </location>
</feature>
<evidence type="ECO:0000313" key="2">
    <source>
        <dbReference type="EMBL" id="KAK5976296.1"/>
    </source>
</evidence>
<comment type="caution">
    <text evidence="2">The sequence shown here is derived from an EMBL/GenBank/DDBJ whole genome shotgun (WGS) entry which is preliminary data.</text>
</comment>
<gene>
    <name evidence="2" type="ORF">GCK32_008466</name>
</gene>
<evidence type="ECO:0000313" key="3">
    <source>
        <dbReference type="Proteomes" id="UP001331761"/>
    </source>
</evidence>
<organism evidence="2 3">
    <name type="scientific">Trichostrongylus colubriformis</name>
    <name type="common">Black scour worm</name>
    <dbReference type="NCBI Taxonomy" id="6319"/>
    <lineage>
        <taxon>Eukaryota</taxon>
        <taxon>Metazoa</taxon>
        <taxon>Ecdysozoa</taxon>
        <taxon>Nematoda</taxon>
        <taxon>Chromadorea</taxon>
        <taxon>Rhabditida</taxon>
        <taxon>Rhabditina</taxon>
        <taxon>Rhabditomorpha</taxon>
        <taxon>Strongyloidea</taxon>
        <taxon>Trichostrongylidae</taxon>
        <taxon>Trichostrongylus</taxon>
    </lineage>
</organism>
<proteinExistence type="predicted"/>
<dbReference type="AlphaFoldDB" id="A0AAN8FAX2"/>
<dbReference type="PANTHER" id="PTHR37435">
    <property type="entry name" value="PROTEIN CBG14344"/>
    <property type="match status" value="1"/>
</dbReference>
<name>A0AAN8FAX2_TRICO</name>
<protein>
    <recommendedName>
        <fullName evidence="1">aECM cysteine-cradle domain-containing protein</fullName>
    </recommendedName>
</protein>
<accession>A0AAN8FAX2</accession>
<keyword evidence="3" id="KW-1185">Reference proteome</keyword>
<dbReference type="EMBL" id="WIXE01012042">
    <property type="protein sequence ID" value="KAK5976296.1"/>
    <property type="molecule type" value="Genomic_DNA"/>
</dbReference>
<sequence length="128" mass="14235">MLTPEPTEAPTSSRKITIKMGSQWGIPEITPQTPLLPAQPSAQSLVPVQPTETQAFAMPAPAYGKTLSREQLNKICVDTQTTSRKFGISDPKSFALNNCPLVQMYYKHVTCEQINHVMEYCEQNLLLV</sequence>
<dbReference type="PANTHER" id="PTHR37435:SF4">
    <property type="entry name" value="GROUND-LIKE DOMAIN-CONTAINING PROTEIN"/>
    <property type="match status" value="1"/>
</dbReference>
<dbReference type="Pfam" id="PF23626">
    <property type="entry name" value="CCD_aECM"/>
    <property type="match status" value="1"/>
</dbReference>
<reference evidence="2 3" key="1">
    <citation type="submission" date="2019-10" db="EMBL/GenBank/DDBJ databases">
        <title>Assembly and Annotation for the nematode Trichostrongylus colubriformis.</title>
        <authorList>
            <person name="Martin J."/>
        </authorList>
    </citation>
    <scope>NUCLEOTIDE SEQUENCE [LARGE SCALE GENOMIC DNA]</scope>
    <source>
        <strain evidence="2">G859</strain>
        <tissue evidence="2">Whole worm</tissue>
    </source>
</reference>